<feature type="domain" description="G" evidence="3">
    <location>
        <begin position="410"/>
        <end position="474"/>
    </location>
</feature>
<reference evidence="5 6" key="2">
    <citation type="submission" date="2024-10" db="EMBL/GenBank/DDBJ databases">
        <authorList>
            <person name="Ryan C."/>
        </authorList>
    </citation>
    <scope>NUCLEOTIDE SEQUENCE [LARGE SCALE GENOMIC DNA]</scope>
</reference>
<feature type="coiled-coil region" evidence="1">
    <location>
        <begin position="149"/>
        <end position="176"/>
    </location>
</feature>
<feature type="domain" description="NOA1/YqeH-like C-terminal" evidence="4">
    <location>
        <begin position="526"/>
        <end position="623"/>
    </location>
</feature>
<reference evidence="6" key="1">
    <citation type="submission" date="2024-06" db="EMBL/GenBank/DDBJ databases">
        <authorList>
            <person name="Ryan C."/>
        </authorList>
    </citation>
    <scope>NUCLEOTIDE SEQUENCE [LARGE SCALE GENOMIC DNA]</scope>
</reference>
<dbReference type="EMBL" id="OZ075136">
    <property type="protein sequence ID" value="CAL5001909.1"/>
    <property type="molecule type" value="Genomic_DNA"/>
</dbReference>
<dbReference type="SUPFAM" id="SSF52540">
    <property type="entry name" value="P-loop containing nucleoside triphosphate hydrolases"/>
    <property type="match status" value="1"/>
</dbReference>
<dbReference type="Pfam" id="PF21516">
    <property type="entry name" value="YqeH-like_C"/>
    <property type="match status" value="1"/>
</dbReference>
<proteinExistence type="predicted"/>
<dbReference type="Proteomes" id="UP001497457">
    <property type="component" value="Chromosome 26rd"/>
</dbReference>
<dbReference type="InterPro" id="IPR006073">
    <property type="entry name" value="GTP-bd"/>
</dbReference>
<keyword evidence="1" id="KW-0175">Coiled coil</keyword>
<protein>
    <recommendedName>
        <fullName evidence="7">G domain-containing protein</fullName>
    </recommendedName>
</protein>
<dbReference type="InterPro" id="IPR050896">
    <property type="entry name" value="Mito_lipid_metab_GTPase"/>
</dbReference>
<evidence type="ECO:0000313" key="5">
    <source>
        <dbReference type="EMBL" id="CAL5001909.1"/>
    </source>
</evidence>
<evidence type="ECO:0000256" key="1">
    <source>
        <dbReference type="SAM" id="Coils"/>
    </source>
</evidence>
<dbReference type="PANTHER" id="PTHR46434:SF3">
    <property type="entry name" value="GTP-BINDING PROTEIN BRASSINAZOLE INSENSITIVE PALE GREEN 2, CHLOROPLASTIC"/>
    <property type="match status" value="1"/>
</dbReference>
<evidence type="ECO:0000259" key="4">
    <source>
        <dbReference type="Pfam" id="PF21516"/>
    </source>
</evidence>
<feature type="region of interest" description="Disordered" evidence="2">
    <location>
        <begin position="653"/>
        <end position="678"/>
    </location>
</feature>
<feature type="compositionally biased region" description="Basic and acidic residues" evidence="2">
    <location>
        <begin position="653"/>
        <end position="666"/>
    </location>
</feature>
<dbReference type="AlphaFoldDB" id="A0ABC9BIS4"/>
<sequence>MEHSYLLRHCTSRMAKPLSIPAMAVARLPIRILSYPAPPLCFLPFLPSPFVPQRRRLSSCTVSTSRRNRLLAPIISEGTDGEDAAVGRPVCPGCGVFMQDADPNLPGFFKNPSCSSQDEMGESGKGLLAADTDVFLEDEEEGVAEDTWMSKSDDELEGLDSDIDDLLEEIEDGDESAVKAATDIDSFASDWDSDWEEMEEDEDEKWRKELDGFTPPGVGYGNITEETIQRLKKEKLSKSERKRRAKEAKRAEAEEDLSVVCARCHSLRNYGLVKNDKAENLIPDFDFDRFISSRLMKRSASTPVIVMVVDCADFDGSFPKRAAKSLFKALEGRRNSKVSETPRLVLVGTKVDLLPWQQMGVRFDRWVRGRAKAFGAPKLDDVFLISVHRDLAVRNLISYIKDSAGPRSNVWVIGAQNAGKSTLINAIAKKQGVKITRLTEAAVPGTTLGILRVTGVLPAKAKMYDTPGLLHPYIMAMRLNNEERKMVEIRKELRPRSFRVKVGQSVHIGGLARLDVLKSSAQTIYVTVWASSNVPLHLGKTENADELRDRHFGIRLQPPIGPERVNELGPWTERRIEVCGASWDANSMDITVSGVGWYSLGLKGTAIVSLWTFEGIGVTERDAMILHRAQFLERPGFWLPIAIANAIGEETKKNNERRKAEQRRKEEEEEELLVEEMV</sequence>
<feature type="compositionally biased region" description="Acidic residues" evidence="2">
    <location>
        <begin position="667"/>
        <end position="678"/>
    </location>
</feature>
<keyword evidence="6" id="KW-1185">Reference proteome</keyword>
<feature type="coiled-coil region" evidence="1">
    <location>
        <begin position="228"/>
        <end position="256"/>
    </location>
</feature>
<dbReference type="CDD" id="cd01855">
    <property type="entry name" value="YqeH"/>
    <property type="match status" value="1"/>
</dbReference>
<dbReference type="InterPro" id="IPR048422">
    <property type="entry name" value="NOA1/YqeH-like_C"/>
</dbReference>
<accession>A0ABC9BIS4</accession>
<dbReference type="PANTHER" id="PTHR46434">
    <property type="entry name" value="GENETIC INTERACTOR OF PROHIBITINS 3, MITOCHONDRIAL"/>
    <property type="match status" value="1"/>
</dbReference>
<evidence type="ECO:0008006" key="7">
    <source>
        <dbReference type="Google" id="ProtNLM"/>
    </source>
</evidence>
<dbReference type="Gene3D" id="3.40.50.300">
    <property type="entry name" value="P-loop containing nucleotide triphosphate hydrolases"/>
    <property type="match status" value="1"/>
</dbReference>
<dbReference type="FunFam" id="3.40.50.300:FF:001582">
    <property type="entry name" value="GTP-binding protein BRASSINAZOLE INSENSITIVE PALE GREEN 2, chloroplastic"/>
    <property type="match status" value="1"/>
</dbReference>
<evidence type="ECO:0000259" key="3">
    <source>
        <dbReference type="Pfam" id="PF01926"/>
    </source>
</evidence>
<gene>
    <name evidence="5" type="ORF">URODEC1_LOCUS65687</name>
</gene>
<name>A0ABC9BIS4_9POAL</name>
<evidence type="ECO:0000313" key="6">
    <source>
        <dbReference type="Proteomes" id="UP001497457"/>
    </source>
</evidence>
<evidence type="ECO:0000256" key="2">
    <source>
        <dbReference type="SAM" id="MobiDB-lite"/>
    </source>
</evidence>
<organism evidence="5 6">
    <name type="scientific">Urochloa decumbens</name>
    <dbReference type="NCBI Taxonomy" id="240449"/>
    <lineage>
        <taxon>Eukaryota</taxon>
        <taxon>Viridiplantae</taxon>
        <taxon>Streptophyta</taxon>
        <taxon>Embryophyta</taxon>
        <taxon>Tracheophyta</taxon>
        <taxon>Spermatophyta</taxon>
        <taxon>Magnoliopsida</taxon>
        <taxon>Liliopsida</taxon>
        <taxon>Poales</taxon>
        <taxon>Poaceae</taxon>
        <taxon>PACMAD clade</taxon>
        <taxon>Panicoideae</taxon>
        <taxon>Panicodae</taxon>
        <taxon>Paniceae</taxon>
        <taxon>Melinidinae</taxon>
        <taxon>Urochloa</taxon>
    </lineage>
</organism>
<dbReference type="InterPro" id="IPR027417">
    <property type="entry name" value="P-loop_NTPase"/>
</dbReference>
<dbReference type="Pfam" id="PF01926">
    <property type="entry name" value="MMR_HSR1"/>
    <property type="match status" value="1"/>
</dbReference>